<evidence type="ECO:0000313" key="1">
    <source>
        <dbReference type="EMBL" id="GAE83039.1"/>
    </source>
</evidence>
<dbReference type="EMBL" id="BAIV01000006">
    <property type="protein sequence ID" value="GAE83039.1"/>
    <property type="molecule type" value="Genomic_DNA"/>
</dbReference>
<evidence type="ECO:0000313" key="2">
    <source>
        <dbReference type="Proteomes" id="UP000019131"/>
    </source>
</evidence>
<proteinExistence type="predicted"/>
<protein>
    <submittedName>
        <fullName evidence="1">Uncharacterized protein</fullName>
    </submittedName>
</protein>
<comment type="caution">
    <text evidence="1">The sequence shown here is derived from an EMBL/GenBank/DDBJ whole genome shotgun (WGS) entry which is preliminary data.</text>
</comment>
<organism evidence="1 2">
    <name type="scientific">Bacteroides reticulotermitis JCM 10512</name>
    <dbReference type="NCBI Taxonomy" id="1445607"/>
    <lineage>
        <taxon>Bacteria</taxon>
        <taxon>Pseudomonadati</taxon>
        <taxon>Bacteroidota</taxon>
        <taxon>Bacteroidia</taxon>
        <taxon>Bacteroidales</taxon>
        <taxon>Bacteroidaceae</taxon>
        <taxon>Bacteroides</taxon>
    </lineage>
</organism>
<reference evidence="1 2" key="1">
    <citation type="journal article" date="2014" name="Genome Announc.">
        <title>Draft Genome Sequence of Bacteroides reticulotermitis Strain JCM 10512T, Isolated from the Gut of a Termite.</title>
        <authorList>
            <person name="Yuki M."/>
            <person name="Oshima K."/>
            <person name="Suda W."/>
            <person name="Sakamoto M."/>
            <person name="Iida T."/>
            <person name="Hattori M."/>
            <person name="Ohkuma M."/>
        </authorList>
    </citation>
    <scope>NUCLEOTIDE SEQUENCE [LARGE SCALE GENOMIC DNA]</scope>
    <source>
        <strain evidence="1 2">JCM 10512</strain>
    </source>
</reference>
<dbReference type="Proteomes" id="UP000019131">
    <property type="component" value="Unassembled WGS sequence"/>
</dbReference>
<gene>
    <name evidence="1" type="ORF">JCM10512_1289</name>
</gene>
<sequence>MNAGHAAWCMNEIDRASGYYEKARALSDTKERFLEFFRKDKETLLEQGIREEDIPLMLDLI</sequence>
<keyword evidence="2" id="KW-1185">Reference proteome</keyword>
<name>W4URA1_9BACE</name>
<dbReference type="AlphaFoldDB" id="W4URA1"/>
<dbReference type="STRING" id="1445607.JCM10512_1289"/>
<accession>W4URA1</accession>